<keyword evidence="4" id="KW-0813">Transport</keyword>
<dbReference type="Proteomes" id="UP001589795">
    <property type="component" value="Unassembled WGS sequence"/>
</dbReference>
<sequence length="479" mass="51887">MSAQDQKLGSQAGTPATPAQPQKPAAAPSGPGPQQAGQGAANAGAGQRSSAAAGPQAARPGQAGPRPQGAAAGPRPGAGQGPGMRAGQQGPAVNPQMQARIEAAMQTPVLPPASPARLERRHYGMAISFVLVVVLPVILSAIYLYTRAADQYASYVGFSVRSETASTPVDMLGGLGSLVGASSTTDTDVLYKFIQSRDLVERVDARLDLREIWSKAPGDPIFSFRGGQAVEELVDEWERKVRIHYDTGMIDLRVLAFDPVDAQNITQAILEEGGQLINQLNDIAREDALRYSRDELDRAQERLREARQAVTEFRNRYQLVDPTADVQGQIGVVTSLQQQLAEQLVSLGLLRANAQPEDPRIAQTELRIQIIREQIDAERQKFGSSSDEAALSDVVGQYEILAVDREFAETSYTAALASYEAARAEAVRQSRYLAPYIRPTLAQEAEFPQRAKLMLIIAGFLSVLWIIGSLIFYSLRDRR</sequence>
<keyword evidence="5" id="KW-1185">Reference proteome</keyword>
<feature type="compositionally biased region" description="Low complexity" evidence="2">
    <location>
        <begin position="11"/>
        <end position="75"/>
    </location>
</feature>
<feature type="transmembrane region" description="Helical" evidence="3">
    <location>
        <begin position="123"/>
        <end position="145"/>
    </location>
</feature>
<proteinExistence type="predicted"/>
<feature type="region of interest" description="Disordered" evidence="2">
    <location>
        <begin position="1"/>
        <end position="94"/>
    </location>
</feature>
<organism evidence="4 5">
    <name type="scientific">Paracoccus rhizosphaerae</name>
    <dbReference type="NCBI Taxonomy" id="1133347"/>
    <lineage>
        <taxon>Bacteria</taxon>
        <taxon>Pseudomonadati</taxon>
        <taxon>Pseudomonadota</taxon>
        <taxon>Alphaproteobacteria</taxon>
        <taxon>Rhodobacterales</taxon>
        <taxon>Paracoccaceae</taxon>
        <taxon>Paracoccus</taxon>
    </lineage>
</organism>
<keyword evidence="3" id="KW-0472">Membrane</keyword>
<dbReference type="RefSeq" id="WP_265507572.1">
    <property type="nucleotide sequence ID" value="NZ_JAOTBE010000036.1"/>
</dbReference>
<keyword evidence="3" id="KW-0812">Transmembrane</keyword>
<evidence type="ECO:0000313" key="4">
    <source>
        <dbReference type="EMBL" id="MFC0201909.1"/>
    </source>
</evidence>
<evidence type="ECO:0000256" key="3">
    <source>
        <dbReference type="SAM" id="Phobius"/>
    </source>
</evidence>
<evidence type="ECO:0000256" key="2">
    <source>
        <dbReference type="SAM" id="MobiDB-lite"/>
    </source>
</evidence>
<evidence type="ECO:0000256" key="1">
    <source>
        <dbReference type="SAM" id="Coils"/>
    </source>
</evidence>
<keyword evidence="1" id="KW-0175">Coiled coil</keyword>
<evidence type="ECO:0000313" key="5">
    <source>
        <dbReference type="Proteomes" id="UP001589795"/>
    </source>
</evidence>
<keyword evidence="3" id="KW-1133">Transmembrane helix</keyword>
<accession>A0ABV6CMD1</accession>
<gene>
    <name evidence="4" type="ORF">ACFFIZ_16725</name>
</gene>
<feature type="transmembrane region" description="Helical" evidence="3">
    <location>
        <begin position="453"/>
        <end position="475"/>
    </location>
</feature>
<reference evidence="4 5" key="1">
    <citation type="submission" date="2024-09" db="EMBL/GenBank/DDBJ databases">
        <authorList>
            <person name="Sun Q."/>
            <person name="Mori K."/>
        </authorList>
    </citation>
    <scope>NUCLEOTIDE SEQUENCE [LARGE SCALE GENOMIC DNA]</scope>
    <source>
        <strain evidence="4 5">CCM 7904</strain>
    </source>
</reference>
<dbReference type="PANTHER" id="PTHR32309">
    <property type="entry name" value="TYROSINE-PROTEIN KINASE"/>
    <property type="match status" value="1"/>
</dbReference>
<dbReference type="PANTHER" id="PTHR32309:SF13">
    <property type="entry name" value="FERRIC ENTEROBACTIN TRANSPORT PROTEIN FEPE"/>
    <property type="match status" value="1"/>
</dbReference>
<protein>
    <submittedName>
        <fullName evidence="4">Sugar transporter</fullName>
    </submittedName>
</protein>
<feature type="coiled-coil region" evidence="1">
    <location>
        <begin position="289"/>
        <end position="316"/>
    </location>
</feature>
<dbReference type="InterPro" id="IPR050445">
    <property type="entry name" value="Bact_polysacc_biosynth/exp"/>
</dbReference>
<comment type="caution">
    <text evidence="4">The sequence shown here is derived from an EMBL/GenBank/DDBJ whole genome shotgun (WGS) entry which is preliminary data.</text>
</comment>
<name>A0ABV6CMD1_9RHOB</name>
<keyword evidence="4" id="KW-0762">Sugar transport</keyword>
<dbReference type="EMBL" id="JBHLWQ010000154">
    <property type="protein sequence ID" value="MFC0201909.1"/>
    <property type="molecule type" value="Genomic_DNA"/>
</dbReference>